<evidence type="ECO:0008006" key="3">
    <source>
        <dbReference type="Google" id="ProtNLM"/>
    </source>
</evidence>
<evidence type="ECO:0000313" key="2">
    <source>
        <dbReference type="Proteomes" id="UP001629059"/>
    </source>
</evidence>
<protein>
    <recommendedName>
        <fullName evidence="3">JmjC domain-containing protein</fullName>
    </recommendedName>
</protein>
<dbReference type="RefSeq" id="WP_408076189.1">
    <property type="nucleotide sequence ID" value="NZ_JBELQB010000017.1"/>
</dbReference>
<keyword evidence="2" id="KW-1185">Reference proteome</keyword>
<proteinExistence type="predicted"/>
<reference evidence="1 2" key="1">
    <citation type="submission" date="2024-06" db="EMBL/GenBank/DDBJ databases">
        <authorList>
            <person name="Kaempfer P."/>
            <person name="Viver T."/>
        </authorList>
    </citation>
    <scope>NUCLEOTIDE SEQUENCE [LARGE SCALE GENOMIC DNA]</scope>
    <source>
        <strain evidence="1 2">ST-75</strain>
    </source>
</reference>
<name>A0ABW8YG70_9FLAO</name>
<dbReference type="EMBL" id="JBELQB010000017">
    <property type="protein sequence ID" value="MFL9839241.1"/>
    <property type="molecule type" value="Genomic_DNA"/>
</dbReference>
<accession>A0ABW8YG70</accession>
<dbReference type="SUPFAM" id="SSF51197">
    <property type="entry name" value="Clavaminate synthase-like"/>
    <property type="match status" value="1"/>
</dbReference>
<comment type="caution">
    <text evidence="1">The sequence shown here is derived from an EMBL/GenBank/DDBJ whole genome shotgun (WGS) entry which is preliminary data.</text>
</comment>
<organism evidence="1 2">
    <name type="scientific">Flavobacterium rhizophilum</name>
    <dbReference type="NCBI Taxonomy" id="3163296"/>
    <lineage>
        <taxon>Bacteria</taxon>
        <taxon>Pseudomonadati</taxon>
        <taxon>Bacteroidota</taxon>
        <taxon>Flavobacteriia</taxon>
        <taxon>Flavobacteriales</taxon>
        <taxon>Flavobacteriaceae</taxon>
        <taxon>Flavobacterium</taxon>
    </lineage>
</organism>
<dbReference type="Gene3D" id="2.60.120.650">
    <property type="entry name" value="Cupin"/>
    <property type="match status" value="1"/>
</dbReference>
<gene>
    <name evidence="1" type="ORF">ABS768_17170</name>
</gene>
<sequence>MTKILEQFSKDYWENFITQNKGFSEACVLKNAMSPHLVNELNLGIMEVLKNRLSREDISDGFRVYIESKEQDDKYLSDLCKSPPNDGENIEEFAQRTFDKKFGIIINSGEKHSDRISENIIKSISPLIDIAGLPPLGVEITIFIGNYGWTPLGIHQDHRGENVIHFHLGPGNKSMYVWDEDVYKDLVGVKHNNTDIEPILPHAKEFTFGTGDLYYMPWNKHHVGYTGELSVGITLWFNNPSKFKYINKILESFRIQFIKKDPSILSNQFDMLESKECLNNLLETIDLESQVMSGSLKDFFDFSINEFNYCLLSNAGWQSVPLSKKETINFDSDTHYTQMEGKKIISKDAFKILYKKDNEKLTVYVRGSKFSMHYFESLTTIIDEINKHIIIDVDNYIKSKELNMPTEAFYYFLALLYDKRGFEFID</sequence>
<dbReference type="Proteomes" id="UP001629059">
    <property type="component" value="Unassembled WGS sequence"/>
</dbReference>
<evidence type="ECO:0000313" key="1">
    <source>
        <dbReference type="EMBL" id="MFL9839241.1"/>
    </source>
</evidence>